<evidence type="ECO:0000256" key="1">
    <source>
        <dbReference type="SAM" id="MobiDB-lite"/>
    </source>
</evidence>
<accession>A0ABD3BII5</accession>
<gene>
    <name evidence="2" type="ORF">CASFOL_039982</name>
</gene>
<feature type="region of interest" description="Disordered" evidence="1">
    <location>
        <begin position="1"/>
        <end position="20"/>
    </location>
</feature>
<sequence length="241" mass="26570">MTQDVEMEQQPPSNSISSTSPSILQHLKYIAALIEVGAYSREVRRIVRVIRWTIQLRKNLKASVVSAFLTFALVRGSEVHSRLSAYVPQWPCNVKGDRKSSDHHEALDQDSTGDVNPTVRNSPSLDFLGDDLTEPRFSVASMDITRVRISNMNNMGETFDLEGSDLSANEEAHRLRRELKQTMNMYTTACKQAISAQQTVNYKTTPKVGLCEAGAEPAGENAGGRRRWSRGGDGEAGLGSA</sequence>
<feature type="compositionally biased region" description="Low complexity" evidence="1">
    <location>
        <begin position="11"/>
        <end position="20"/>
    </location>
</feature>
<evidence type="ECO:0000313" key="2">
    <source>
        <dbReference type="EMBL" id="KAL3616592.1"/>
    </source>
</evidence>
<feature type="region of interest" description="Disordered" evidence="1">
    <location>
        <begin position="215"/>
        <end position="241"/>
    </location>
</feature>
<organism evidence="2 3">
    <name type="scientific">Castilleja foliolosa</name>
    <dbReference type="NCBI Taxonomy" id="1961234"/>
    <lineage>
        <taxon>Eukaryota</taxon>
        <taxon>Viridiplantae</taxon>
        <taxon>Streptophyta</taxon>
        <taxon>Embryophyta</taxon>
        <taxon>Tracheophyta</taxon>
        <taxon>Spermatophyta</taxon>
        <taxon>Magnoliopsida</taxon>
        <taxon>eudicotyledons</taxon>
        <taxon>Gunneridae</taxon>
        <taxon>Pentapetalae</taxon>
        <taxon>asterids</taxon>
        <taxon>lamiids</taxon>
        <taxon>Lamiales</taxon>
        <taxon>Orobanchaceae</taxon>
        <taxon>Pedicularideae</taxon>
        <taxon>Castillejinae</taxon>
        <taxon>Castilleja</taxon>
    </lineage>
</organism>
<dbReference type="EMBL" id="JAVIJP010000092">
    <property type="protein sequence ID" value="KAL3616592.1"/>
    <property type="molecule type" value="Genomic_DNA"/>
</dbReference>
<name>A0ABD3BII5_9LAMI</name>
<comment type="caution">
    <text evidence="2">The sequence shown here is derived from an EMBL/GenBank/DDBJ whole genome shotgun (WGS) entry which is preliminary data.</text>
</comment>
<feature type="region of interest" description="Disordered" evidence="1">
    <location>
        <begin position="95"/>
        <end position="120"/>
    </location>
</feature>
<evidence type="ECO:0000313" key="3">
    <source>
        <dbReference type="Proteomes" id="UP001632038"/>
    </source>
</evidence>
<dbReference type="AlphaFoldDB" id="A0ABD3BII5"/>
<feature type="compositionally biased region" description="Basic and acidic residues" evidence="1">
    <location>
        <begin position="95"/>
        <end position="107"/>
    </location>
</feature>
<reference evidence="3" key="1">
    <citation type="journal article" date="2024" name="IScience">
        <title>Strigolactones Initiate the Formation of Haustorium-like Structures in Castilleja.</title>
        <authorList>
            <person name="Buerger M."/>
            <person name="Peterson D."/>
            <person name="Chory J."/>
        </authorList>
    </citation>
    <scope>NUCLEOTIDE SEQUENCE [LARGE SCALE GENOMIC DNA]</scope>
</reference>
<proteinExistence type="predicted"/>
<feature type="compositionally biased region" description="Polar residues" evidence="1">
    <location>
        <begin position="109"/>
        <end position="120"/>
    </location>
</feature>
<dbReference type="Proteomes" id="UP001632038">
    <property type="component" value="Unassembled WGS sequence"/>
</dbReference>
<protein>
    <submittedName>
        <fullName evidence="2">Uncharacterized protein</fullName>
    </submittedName>
</protein>
<keyword evidence="3" id="KW-1185">Reference proteome</keyword>